<name>A0A699YYI9_HAELA</name>
<feature type="region of interest" description="Disordered" evidence="1">
    <location>
        <begin position="26"/>
        <end position="48"/>
    </location>
</feature>
<sequence length="113" mass="12409">MAARGETGASTYRVTFTSGIIEKLAGLNRRKQHSPAPPPVPSPSSPIVNPEVLAIKQQDPRLSRALTHSRQVGQLLVKHEEEEAPKISQMADDLLQHHSERESCVACYKANSM</sequence>
<comment type="caution">
    <text evidence="2">The sequence shown here is derived from an EMBL/GenBank/DDBJ whole genome shotgun (WGS) entry which is preliminary data.</text>
</comment>
<evidence type="ECO:0000313" key="3">
    <source>
        <dbReference type="Proteomes" id="UP000485058"/>
    </source>
</evidence>
<proteinExistence type="predicted"/>
<dbReference type="EMBL" id="BLLF01000711">
    <property type="protein sequence ID" value="GFH14305.1"/>
    <property type="molecule type" value="Genomic_DNA"/>
</dbReference>
<feature type="non-terminal residue" evidence="2">
    <location>
        <position position="113"/>
    </location>
</feature>
<evidence type="ECO:0000313" key="2">
    <source>
        <dbReference type="EMBL" id="GFH14305.1"/>
    </source>
</evidence>
<evidence type="ECO:0000256" key="1">
    <source>
        <dbReference type="SAM" id="MobiDB-lite"/>
    </source>
</evidence>
<protein>
    <submittedName>
        <fullName evidence="2">Cytochrome c oxidase assembly protein</fullName>
    </submittedName>
</protein>
<dbReference type="Proteomes" id="UP000485058">
    <property type="component" value="Unassembled WGS sequence"/>
</dbReference>
<organism evidence="2 3">
    <name type="scientific">Haematococcus lacustris</name>
    <name type="common">Green alga</name>
    <name type="synonym">Haematococcus pluvialis</name>
    <dbReference type="NCBI Taxonomy" id="44745"/>
    <lineage>
        <taxon>Eukaryota</taxon>
        <taxon>Viridiplantae</taxon>
        <taxon>Chlorophyta</taxon>
        <taxon>core chlorophytes</taxon>
        <taxon>Chlorophyceae</taxon>
        <taxon>CS clade</taxon>
        <taxon>Chlamydomonadales</taxon>
        <taxon>Haematococcaceae</taxon>
        <taxon>Haematococcus</taxon>
    </lineage>
</organism>
<keyword evidence="3" id="KW-1185">Reference proteome</keyword>
<dbReference type="AlphaFoldDB" id="A0A699YYI9"/>
<feature type="non-terminal residue" evidence="2">
    <location>
        <position position="1"/>
    </location>
</feature>
<gene>
    <name evidence="2" type="ORF">HaLaN_10334</name>
</gene>
<accession>A0A699YYI9</accession>
<reference evidence="2 3" key="1">
    <citation type="submission" date="2020-02" db="EMBL/GenBank/DDBJ databases">
        <title>Draft genome sequence of Haematococcus lacustris strain NIES-144.</title>
        <authorList>
            <person name="Morimoto D."/>
            <person name="Nakagawa S."/>
            <person name="Yoshida T."/>
            <person name="Sawayama S."/>
        </authorList>
    </citation>
    <scope>NUCLEOTIDE SEQUENCE [LARGE SCALE GENOMIC DNA]</scope>
    <source>
        <strain evidence="2 3">NIES-144</strain>
    </source>
</reference>
<feature type="compositionally biased region" description="Pro residues" evidence="1">
    <location>
        <begin position="35"/>
        <end position="44"/>
    </location>
</feature>